<dbReference type="AlphaFoldDB" id="A0A7W7NR61"/>
<dbReference type="Proteomes" id="UP000575241">
    <property type="component" value="Unassembled WGS sequence"/>
</dbReference>
<feature type="transmembrane region" description="Helical" evidence="1">
    <location>
        <begin position="391"/>
        <end position="408"/>
    </location>
</feature>
<feature type="transmembrane region" description="Helical" evidence="1">
    <location>
        <begin position="105"/>
        <end position="126"/>
    </location>
</feature>
<feature type="transmembrane region" description="Helical" evidence="1">
    <location>
        <begin position="259"/>
        <end position="277"/>
    </location>
</feature>
<feature type="transmembrane region" description="Helical" evidence="1">
    <location>
        <begin position="79"/>
        <end position="98"/>
    </location>
</feature>
<feature type="transmembrane region" description="Helical" evidence="1">
    <location>
        <begin position="195"/>
        <end position="215"/>
    </location>
</feature>
<dbReference type="EMBL" id="JACHLN010000001">
    <property type="protein sequence ID" value="MBB4837482.1"/>
    <property type="molecule type" value="Genomic_DNA"/>
</dbReference>
<accession>A0A7W7NR61</accession>
<feature type="transmembrane region" description="Helical" evidence="1">
    <location>
        <begin position="415"/>
        <end position="436"/>
    </location>
</feature>
<feature type="transmembrane region" description="Helical" evidence="1">
    <location>
        <begin position="289"/>
        <end position="307"/>
    </location>
</feature>
<feature type="transmembrane region" description="Helical" evidence="1">
    <location>
        <begin position="164"/>
        <end position="189"/>
    </location>
</feature>
<feature type="transmembrane region" description="Helical" evidence="1">
    <location>
        <begin position="344"/>
        <end position="362"/>
    </location>
</feature>
<keyword evidence="3" id="KW-1185">Reference proteome</keyword>
<protein>
    <submittedName>
        <fullName evidence="2">MFS family permease</fullName>
    </submittedName>
</protein>
<feature type="transmembrane region" description="Helical" evidence="1">
    <location>
        <begin position="227"/>
        <end position="247"/>
    </location>
</feature>
<feature type="transmembrane region" description="Helical" evidence="1">
    <location>
        <begin position="369"/>
        <end position="385"/>
    </location>
</feature>
<keyword evidence="1" id="KW-1133">Transmembrane helix</keyword>
<evidence type="ECO:0000313" key="2">
    <source>
        <dbReference type="EMBL" id="MBB4837482.1"/>
    </source>
</evidence>
<organism evidence="2 3">
    <name type="scientific">Sphingomonas kyeonggiensis</name>
    <dbReference type="NCBI Taxonomy" id="1268553"/>
    <lineage>
        <taxon>Bacteria</taxon>
        <taxon>Pseudomonadati</taxon>
        <taxon>Pseudomonadota</taxon>
        <taxon>Alphaproteobacteria</taxon>
        <taxon>Sphingomonadales</taxon>
        <taxon>Sphingomonadaceae</taxon>
        <taxon>Sphingomonas</taxon>
    </lineage>
</organism>
<proteinExistence type="predicted"/>
<name>A0A7W7NR61_9SPHN</name>
<dbReference type="RefSeq" id="WP_184162116.1">
    <property type="nucleotide sequence ID" value="NZ_JACHLN010000001.1"/>
</dbReference>
<keyword evidence="1" id="KW-0472">Membrane</keyword>
<evidence type="ECO:0000256" key="1">
    <source>
        <dbReference type="SAM" id="Phobius"/>
    </source>
</evidence>
<sequence>METSPPRAAWRDLCVALLLAMVLSAAWALRDWQDLTALRLPDTDDMVRLQQVRDWLGGQAYADLAQHRLGAAPGLEMHWSRLADLVPAALILALTPLLGAHGATLAAVTVSPALHFFAALVLTGAIARRLGAPSATAILLAALAYPAISLFMPGRIDHHALQMVLLLLLVHALLGAGRFTAGLVAALAITASLVIGLETLPLLAVAGAAMVLLWVTDAPGAGSRLFGFGLVLPLALVGAGVVFRTSGWNVLACDGFTGLLWRAAQCAALAPLGLALFAVSAPRSLRARLIATAIAGLFVLVAMLSFAPQCLHPYGEVDPLLARLWLAEVGEAQPLFAAPPANTIAYAGLALVGLLASARFAWKSRSPGWWLLAALQLASLAITLLQLRGAYAGALLAAPALAVMITAARARNALALAGAWIAATGILYPIAAAALFPPKVEPGPNCTAPDALARLAALPPGRLLTPLDLGAYAIAATPHRVIAAPYHRNNQGNRAMYDFFMRQPAQSEAIARAWGVDYVAFCPGDLDHMAKAADQPESLAAQLGRGVIPEWLVPLDKGDAPRIYRIGTRH</sequence>
<keyword evidence="1" id="KW-0812">Transmembrane</keyword>
<comment type="caution">
    <text evidence="2">The sequence shown here is derived from an EMBL/GenBank/DDBJ whole genome shotgun (WGS) entry which is preliminary data.</text>
</comment>
<gene>
    <name evidence="2" type="ORF">HNP52_000533</name>
</gene>
<feature type="transmembrane region" description="Helical" evidence="1">
    <location>
        <begin position="132"/>
        <end position="152"/>
    </location>
</feature>
<evidence type="ECO:0000313" key="3">
    <source>
        <dbReference type="Proteomes" id="UP000575241"/>
    </source>
</evidence>
<reference evidence="2 3" key="1">
    <citation type="submission" date="2020-08" db="EMBL/GenBank/DDBJ databases">
        <title>Functional genomics of gut bacteria from endangered species of beetles.</title>
        <authorList>
            <person name="Carlos-Shanley C."/>
        </authorList>
    </citation>
    <scope>NUCLEOTIDE SEQUENCE [LARGE SCALE GENOMIC DNA]</scope>
    <source>
        <strain evidence="2 3">S00224</strain>
    </source>
</reference>